<sequence>MSYQRRTLPPPYYPFRFNKTYLDYRYRYDPQYETKDNGPFSIFDNTADQPSDTVIITDRSIAGCVCLLNFVLLLALCCVKAKDKKLFRLHLVNLTLISIFTGVVILAYALFVKVQGVNRFDKLTCKIFTFAKSVLNDALPLCLLEIHLDRFFCLISPDTYRHPVHRAIGAIMVFMPWVVGMAMTLPEVIMQDVTLPLANDRSLFGCKLNDSTNMHHLTQIVRYIPSGLVVISFLLTLIAVIVLLCPHCSPDRDDRGSLLNSMVALLLVDVFFFLMQMITRTISLVAAICPTGECTRGYIYIIHQSLLSKWLHSANPGLNPILWLCDRDIRRGYQALCCLECITKKKRRTG</sequence>
<dbReference type="Gene3D" id="1.20.1070.10">
    <property type="entry name" value="Rhodopsin 7-helix transmembrane proteins"/>
    <property type="match status" value="1"/>
</dbReference>
<dbReference type="GO" id="GO:0032870">
    <property type="term" value="P:cellular response to hormone stimulus"/>
    <property type="evidence" value="ECO:0007669"/>
    <property type="project" value="TreeGrafter"/>
</dbReference>
<dbReference type="GO" id="GO:0042277">
    <property type="term" value="F:peptide binding"/>
    <property type="evidence" value="ECO:0007669"/>
    <property type="project" value="TreeGrafter"/>
</dbReference>
<evidence type="ECO:0000259" key="8">
    <source>
        <dbReference type="PROSITE" id="PS50262"/>
    </source>
</evidence>
<protein>
    <recommendedName>
        <fullName evidence="8">G-protein coupled receptors family 1 profile domain-containing protein</fullName>
    </recommendedName>
</protein>
<reference evidence="9" key="1">
    <citation type="submission" date="2015-07" db="EMBL/GenBank/DDBJ databases">
        <title>MeaNS - Measles Nucleotide Surveillance Program.</title>
        <authorList>
            <person name="Tran T."/>
            <person name="Druce J."/>
        </authorList>
    </citation>
    <scope>NUCLEOTIDE SEQUENCE</scope>
    <source>
        <strain evidence="9">UCB-OBI-ISO-001</strain>
        <tissue evidence="9">Gonad</tissue>
    </source>
</reference>
<organism evidence="9">
    <name type="scientific">Octopus bimaculoides</name>
    <name type="common">California two-spotted octopus</name>
    <dbReference type="NCBI Taxonomy" id="37653"/>
    <lineage>
        <taxon>Eukaryota</taxon>
        <taxon>Metazoa</taxon>
        <taxon>Spiralia</taxon>
        <taxon>Lophotrochozoa</taxon>
        <taxon>Mollusca</taxon>
        <taxon>Cephalopoda</taxon>
        <taxon>Coleoidea</taxon>
        <taxon>Octopodiformes</taxon>
        <taxon>Octopoda</taxon>
        <taxon>Incirrata</taxon>
        <taxon>Octopodidae</taxon>
        <taxon>Octopus</taxon>
    </lineage>
</organism>
<accession>A0A0L8GJ23</accession>
<proteinExistence type="predicted"/>
<dbReference type="PANTHER" id="PTHR24241">
    <property type="entry name" value="NEUROPEPTIDE RECEPTOR-RELATED G-PROTEIN COUPLED RECEPTOR"/>
    <property type="match status" value="1"/>
</dbReference>
<keyword evidence="2" id="KW-1003">Cell membrane</keyword>
<evidence type="ECO:0000256" key="3">
    <source>
        <dbReference type="ARBA" id="ARBA00022692"/>
    </source>
</evidence>
<feature type="transmembrane region" description="Helical" evidence="7">
    <location>
        <begin position="257"/>
        <end position="278"/>
    </location>
</feature>
<dbReference type="AlphaFoldDB" id="A0A0L8GJ23"/>
<feature type="transmembrane region" description="Helical" evidence="7">
    <location>
        <begin position="60"/>
        <end position="79"/>
    </location>
</feature>
<feature type="transmembrane region" description="Helical" evidence="7">
    <location>
        <begin position="167"/>
        <end position="185"/>
    </location>
</feature>
<evidence type="ECO:0000256" key="7">
    <source>
        <dbReference type="SAM" id="Phobius"/>
    </source>
</evidence>
<dbReference type="EMBL" id="KQ421758">
    <property type="protein sequence ID" value="KOF76530.1"/>
    <property type="molecule type" value="Genomic_DNA"/>
</dbReference>
<dbReference type="InterPro" id="IPR000276">
    <property type="entry name" value="GPCR_Rhodpsn"/>
</dbReference>
<dbReference type="PROSITE" id="PS50262">
    <property type="entry name" value="G_PROTEIN_RECEP_F1_2"/>
    <property type="match status" value="1"/>
</dbReference>
<dbReference type="InterPro" id="IPR017452">
    <property type="entry name" value="GPCR_Rhodpsn_7TM"/>
</dbReference>
<dbReference type="GO" id="GO:0004930">
    <property type="term" value="F:G protein-coupled receptor activity"/>
    <property type="evidence" value="ECO:0007669"/>
    <property type="project" value="InterPro"/>
</dbReference>
<dbReference type="OMA" id="CCLECIT"/>
<feature type="domain" description="G-protein coupled receptors family 1 profile" evidence="8">
    <location>
        <begin position="68"/>
        <end position="323"/>
    </location>
</feature>
<evidence type="ECO:0000256" key="6">
    <source>
        <dbReference type="ARBA" id="ARBA00023170"/>
    </source>
</evidence>
<gene>
    <name evidence="9" type="ORF">OCBIM_22033247mg</name>
</gene>
<dbReference type="OrthoDB" id="6067600at2759"/>
<feature type="transmembrane region" description="Helical" evidence="7">
    <location>
        <begin position="223"/>
        <end position="245"/>
    </location>
</feature>
<name>A0A0L8GJ23_OCTBM</name>
<dbReference type="GO" id="GO:0005886">
    <property type="term" value="C:plasma membrane"/>
    <property type="evidence" value="ECO:0007669"/>
    <property type="project" value="UniProtKB-SubCell"/>
</dbReference>
<comment type="subcellular location">
    <subcellularLocation>
        <location evidence="1">Cell membrane</location>
        <topology evidence="1">Multi-pass membrane protein</topology>
    </subcellularLocation>
</comment>
<evidence type="ECO:0000256" key="4">
    <source>
        <dbReference type="ARBA" id="ARBA00022989"/>
    </source>
</evidence>
<dbReference type="PANTHER" id="PTHR24241:SF76">
    <property type="entry name" value="NEUROPEPTIDE SIFAMIDE RECEPTOR"/>
    <property type="match status" value="1"/>
</dbReference>
<dbReference type="SUPFAM" id="SSF81321">
    <property type="entry name" value="Family A G protein-coupled receptor-like"/>
    <property type="match status" value="1"/>
</dbReference>
<keyword evidence="5 7" id="KW-0472">Membrane</keyword>
<keyword evidence="3 7" id="KW-0812">Transmembrane</keyword>
<dbReference type="Pfam" id="PF00001">
    <property type="entry name" value="7tm_1"/>
    <property type="match status" value="1"/>
</dbReference>
<evidence type="ECO:0000313" key="9">
    <source>
        <dbReference type="EMBL" id="KOF76530.1"/>
    </source>
</evidence>
<feature type="transmembrane region" description="Helical" evidence="7">
    <location>
        <begin position="91"/>
        <end position="111"/>
    </location>
</feature>
<evidence type="ECO:0000256" key="2">
    <source>
        <dbReference type="ARBA" id="ARBA00022475"/>
    </source>
</evidence>
<keyword evidence="4 7" id="KW-1133">Transmembrane helix</keyword>
<keyword evidence="6" id="KW-0675">Receptor</keyword>
<evidence type="ECO:0000256" key="5">
    <source>
        <dbReference type="ARBA" id="ARBA00023136"/>
    </source>
</evidence>
<evidence type="ECO:0000256" key="1">
    <source>
        <dbReference type="ARBA" id="ARBA00004651"/>
    </source>
</evidence>